<proteinExistence type="predicted"/>
<name>A0ABR5IFA7_9ACTN</name>
<dbReference type="Gene3D" id="3.40.50.150">
    <property type="entry name" value="Vaccinia Virus protein VP39"/>
    <property type="match status" value="1"/>
</dbReference>
<dbReference type="GO" id="GO:0008168">
    <property type="term" value="F:methyltransferase activity"/>
    <property type="evidence" value="ECO:0007669"/>
    <property type="project" value="UniProtKB-KW"/>
</dbReference>
<keyword evidence="4" id="KW-1185">Reference proteome</keyword>
<dbReference type="Pfam" id="PF21302">
    <property type="entry name" value="Zn_ribbon_RlmA"/>
    <property type="match status" value="1"/>
</dbReference>
<dbReference type="CDD" id="cd02440">
    <property type="entry name" value="AdoMet_MTases"/>
    <property type="match status" value="1"/>
</dbReference>
<evidence type="ECO:0000313" key="3">
    <source>
        <dbReference type="EMBL" id="KNA92302.1"/>
    </source>
</evidence>
<dbReference type="SUPFAM" id="SSF53335">
    <property type="entry name" value="S-adenosyl-L-methionine-dependent methyltransferases"/>
    <property type="match status" value="1"/>
</dbReference>
<evidence type="ECO:0000259" key="1">
    <source>
        <dbReference type="Pfam" id="PF13649"/>
    </source>
</evidence>
<gene>
    <name evidence="3" type="ORF">ABW18_08245</name>
</gene>
<accession>A0ABR5IFA7</accession>
<organism evidence="3 4">
    <name type="scientific">Gordonia jacobaea</name>
    <dbReference type="NCBI Taxonomy" id="122202"/>
    <lineage>
        <taxon>Bacteria</taxon>
        <taxon>Bacillati</taxon>
        <taxon>Actinomycetota</taxon>
        <taxon>Actinomycetes</taxon>
        <taxon>Mycobacteriales</taxon>
        <taxon>Gordoniaceae</taxon>
        <taxon>Gordonia</taxon>
    </lineage>
</organism>
<dbReference type="RefSeq" id="WP_049698628.1">
    <property type="nucleotide sequence ID" value="NZ_LDTZ01000015.1"/>
</dbReference>
<evidence type="ECO:0000259" key="2">
    <source>
        <dbReference type="Pfam" id="PF21302"/>
    </source>
</evidence>
<feature type="domain" description="Methyltransferase" evidence="1">
    <location>
        <begin position="117"/>
        <end position="201"/>
    </location>
</feature>
<dbReference type="PIRSF" id="PIRSF018249">
    <property type="entry name" value="MyrA_prd"/>
    <property type="match status" value="1"/>
</dbReference>
<protein>
    <submittedName>
        <fullName evidence="3">rRNA methyltransferase</fullName>
    </submittedName>
</protein>
<dbReference type="InterPro" id="IPR029063">
    <property type="entry name" value="SAM-dependent_MTases_sf"/>
</dbReference>
<feature type="domain" description="23S rRNA (guanine(745)-N(1))-methyltransferase N-terminal" evidence="2">
    <location>
        <begin position="26"/>
        <end position="62"/>
    </location>
</feature>
<dbReference type="InterPro" id="IPR016718">
    <property type="entry name" value="rRNA_m1G-MeTrfase_A_prd"/>
</dbReference>
<dbReference type="GO" id="GO:0032259">
    <property type="term" value="P:methylation"/>
    <property type="evidence" value="ECO:0007669"/>
    <property type="project" value="UniProtKB-KW"/>
</dbReference>
<dbReference type="Pfam" id="PF13649">
    <property type="entry name" value="Methyltransf_25"/>
    <property type="match status" value="1"/>
</dbReference>
<dbReference type="Proteomes" id="UP000037247">
    <property type="component" value="Unassembled WGS sequence"/>
</dbReference>
<comment type="caution">
    <text evidence="3">The sequence shown here is derived from an EMBL/GenBank/DDBJ whole genome shotgun (WGS) entry which is preliminary data.</text>
</comment>
<reference evidence="3 4" key="1">
    <citation type="submission" date="2015-05" db="EMBL/GenBank/DDBJ databases">
        <title>Draft genome sequence of the bacterium Gordonia jacobaea a new member of the Gordonia genus.</title>
        <authorList>
            <person name="Jimenez-Galisteo G."/>
            <person name="Dominguez A."/>
            <person name="Munoz E."/>
            <person name="Vinas M."/>
        </authorList>
    </citation>
    <scope>NUCLEOTIDE SEQUENCE [LARGE SCALE GENOMIC DNA]</scope>
    <source>
        <strain evidence="4">mv1</strain>
    </source>
</reference>
<dbReference type="InterPro" id="IPR048647">
    <property type="entry name" value="RlmA_N"/>
</dbReference>
<keyword evidence="3" id="KW-0489">Methyltransferase</keyword>
<sequence>MTQESRAEPSSTGPDGDIADFVDLLRCPVCGESLTFDEPGRRLFCPLRHSFDIAKQRYVSLLDGRSGSLKSDTADMVSARLRVHDAGVLDPVVNAVAEAAAARSTQARSVHTGSPVIVDLGAGPGHYLSAALGSVEHARGVGVDLSKYCARALTRRVPGAGAVVADVWRDLPFVDACADVVLSVFAPRNVDETARILRDGGRWIIVTPQPDHLAELIEPMSMLSVSADKSDAVSAAVGRRFETVEQTVVRERRDVTASTIADLVSMGPTAFHRDRDEIEGAAHTFAPGSTTTPVTVAVTVTVCQASVDR</sequence>
<evidence type="ECO:0000313" key="4">
    <source>
        <dbReference type="Proteomes" id="UP000037247"/>
    </source>
</evidence>
<keyword evidence="3" id="KW-0808">Transferase</keyword>
<dbReference type="InterPro" id="IPR041698">
    <property type="entry name" value="Methyltransf_25"/>
</dbReference>
<dbReference type="EMBL" id="LDTZ01000015">
    <property type="protein sequence ID" value="KNA92302.1"/>
    <property type="molecule type" value="Genomic_DNA"/>
</dbReference>